<evidence type="ECO:0000256" key="5">
    <source>
        <dbReference type="ARBA" id="ARBA00022837"/>
    </source>
</evidence>
<comment type="caution">
    <text evidence="9">The sequence shown here is derived from an EMBL/GenBank/DDBJ whole genome shotgun (WGS) entry which is preliminary data.</text>
</comment>
<dbReference type="EMBL" id="JARQZJ010000013">
    <property type="protein sequence ID" value="KAK9872814.1"/>
    <property type="molecule type" value="Genomic_DNA"/>
</dbReference>
<keyword evidence="10" id="KW-1185">Reference proteome</keyword>
<comment type="cofactor">
    <cofactor evidence="1">
        <name>Ca(2+)</name>
        <dbReference type="ChEBI" id="CHEBI:29108"/>
    </cofactor>
</comment>
<keyword evidence="3" id="KW-0479">Metal-binding</keyword>
<keyword evidence="5" id="KW-0106">Calcium</keyword>
<accession>A0AAW1TWP9</accession>
<evidence type="ECO:0000256" key="1">
    <source>
        <dbReference type="ARBA" id="ARBA00001913"/>
    </source>
</evidence>
<evidence type="ECO:0000256" key="6">
    <source>
        <dbReference type="ARBA" id="ARBA00023180"/>
    </source>
</evidence>
<organism evidence="9 10">
    <name type="scientific">Henosepilachna vigintioctopunctata</name>
    <dbReference type="NCBI Taxonomy" id="420089"/>
    <lineage>
        <taxon>Eukaryota</taxon>
        <taxon>Metazoa</taxon>
        <taxon>Ecdysozoa</taxon>
        <taxon>Arthropoda</taxon>
        <taxon>Hexapoda</taxon>
        <taxon>Insecta</taxon>
        <taxon>Pterygota</taxon>
        <taxon>Neoptera</taxon>
        <taxon>Endopterygota</taxon>
        <taxon>Coleoptera</taxon>
        <taxon>Polyphaga</taxon>
        <taxon>Cucujiformia</taxon>
        <taxon>Coccinelloidea</taxon>
        <taxon>Coccinellidae</taxon>
        <taxon>Epilachninae</taxon>
        <taxon>Epilachnini</taxon>
        <taxon>Henosepilachna</taxon>
    </lineage>
</organism>
<dbReference type="Gene3D" id="3.40.720.10">
    <property type="entry name" value="Alkaline Phosphatase, subunit A"/>
    <property type="match status" value="1"/>
</dbReference>
<evidence type="ECO:0000256" key="7">
    <source>
        <dbReference type="SAM" id="SignalP"/>
    </source>
</evidence>
<name>A0AAW1TWP9_9CUCU</name>
<dbReference type="Pfam" id="PF00884">
    <property type="entry name" value="Sulfatase"/>
    <property type="match status" value="1"/>
</dbReference>
<keyword evidence="6" id="KW-0325">Glycoprotein</keyword>
<keyword evidence="7" id="KW-0732">Signal</keyword>
<sequence length="589" mass="66607">MKIRVTGAFLFNVLCTISYTCCGETVGKRPPHIVMIIADDMGSNDLSYRGLDQITTANLDAMGFNGIIFNRHYTEPICTPSRAALLTGQYPIRLGLQGEPISAGEDRHLPPDVQTLPQLLKELGYTTHLVGKWHLGTARREDIPKGRGFDTHYGYWNGYIGYFDYETKSAMTITSEVYEGFDMKENFVDAWKDKGIYATHIFTEKALDIIDAQNKDIPMFLMVGHLAVHTGKNGMVEVADEKTMNNTYGYIADLERRRYVDALMNLDDSVGRIVEKLQQRDLLQNSVVIFMSDNGAQIRGIFHNGGSNYPLRGEKFSHHDGGIKNAALLYSPLLEKKNYIHDHLIHITDWLPTLYSLAGGNITSLKKTDGVDQWLSISQNKPSKRKNILINIDEVKLYSGVIGYGGRYKLLNGTIQSGFYDSFTGEPQSSNKMDYDIAAILNSRVNKAIKKSKVPGKHLDEALIRNLRKSSSAIRNNSKCNRGTEKYEICHHFCLFDLWTDPCETENLIRQKSKDDIVLNLKNQLAEFWNEVSPQTNKPVDINSDPAKYNGTWCTWLDDEFCIKIKTNNQNKNCNENNRSTSSIPVLKL</sequence>
<evidence type="ECO:0000313" key="10">
    <source>
        <dbReference type="Proteomes" id="UP001431783"/>
    </source>
</evidence>
<gene>
    <name evidence="9" type="ORF">WA026_019598</name>
</gene>
<dbReference type="PANTHER" id="PTHR10342">
    <property type="entry name" value="ARYLSULFATASE"/>
    <property type="match status" value="1"/>
</dbReference>
<evidence type="ECO:0000313" key="9">
    <source>
        <dbReference type="EMBL" id="KAK9872814.1"/>
    </source>
</evidence>
<dbReference type="AlphaFoldDB" id="A0AAW1TWP9"/>
<protein>
    <recommendedName>
        <fullName evidence="8">Sulfatase N-terminal domain-containing protein</fullName>
    </recommendedName>
</protein>
<dbReference type="Proteomes" id="UP001431783">
    <property type="component" value="Unassembled WGS sequence"/>
</dbReference>
<evidence type="ECO:0000256" key="4">
    <source>
        <dbReference type="ARBA" id="ARBA00022801"/>
    </source>
</evidence>
<comment type="similarity">
    <text evidence="2">Belongs to the sulfatase family.</text>
</comment>
<feature type="signal peptide" evidence="7">
    <location>
        <begin position="1"/>
        <end position="23"/>
    </location>
</feature>
<dbReference type="InterPro" id="IPR024607">
    <property type="entry name" value="Sulfatase_CS"/>
</dbReference>
<dbReference type="PROSITE" id="PS00149">
    <property type="entry name" value="SULFATASE_2"/>
    <property type="match status" value="1"/>
</dbReference>
<dbReference type="InterPro" id="IPR000917">
    <property type="entry name" value="Sulfatase_N"/>
</dbReference>
<evidence type="ECO:0000256" key="2">
    <source>
        <dbReference type="ARBA" id="ARBA00008779"/>
    </source>
</evidence>
<dbReference type="CDD" id="cd16029">
    <property type="entry name" value="4-S"/>
    <property type="match status" value="1"/>
</dbReference>
<dbReference type="GO" id="GO:0046872">
    <property type="term" value="F:metal ion binding"/>
    <property type="evidence" value="ECO:0007669"/>
    <property type="project" value="UniProtKB-KW"/>
</dbReference>
<evidence type="ECO:0000259" key="8">
    <source>
        <dbReference type="Pfam" id="PF00884"/>
    </source>
</evidence>
<keyword evidence="4" id="KW-0378">Hydrolase</keyword>
<evidence type="ECO:0000256" key="3">
    <source>
        <dbReference type="ARBA" id="ARBA00022723"/>
    </source>
</evidence>
<dbReference type="InterPro" id="IPR047115">
    <property type="entry name" value="ARSB"/>
</dbReference>
<feature type="chain" id="PRO_5043676939" description="Sulfatase N-terminal domain-containing protein" evidence="7">
    <location>
        <begin position="24"/>
        <end position="589"/>
    </location>
</feature>
<dbReference type="SUPFAM" id="SSF53649">
    <property type="entry name" value="Alkaline phosphatase-like"/>
    <property type="match status" value="1"/>
</dbReference>
<dbReference type="PANTHER" id="PTHR10342:SF273">
    <property type="entry name" value="RE14504P"/>
    <property type="match status" value="1"/>
</dbReference>
<dbReference type="GO" id="GO:0008484">
    <property type="term" value="F:sulfuric ester hydrolase activity"/>
    <property type="evidence" value="ECO:0007669"/>
    <property type="project" value="InterPro"/>
</dbReference>
<proteinExistence type="inferred from homology"/>
<dbReference type="InterPro" id="IPR017850">
    <property type="entry name" value="Alkaline_phosphatase_core_sf"/>
</dbReference>
<dbReference type="PROSITE" id="PS00523">
    <property type="entry name" value="SULFATASE_1"/>
    <property type="match status" value="1"/>
</dbReference>
<feature type="domain" description="Sulfatase N-terminal" evidence="8">
    <location>
        <begin position="31"/>
        <end position="359"/>
    </location>
</feature>
<reference evidence="9 10" key="1">
    <citation type="submission" date="2023-03" db="EMBL/GenBank/DDBJ databases">
        <title>Genome insight into feeding habits of ladybird beetles.</title>
        <authorList>
            <person name="Li H.-S."/>
            <person name="Huang Y.-H."/>
            <person name="Pang H."/>
        </authorList>
    </citation>
    <scope>NUCLEOTIDE SEQUENCE [LARGE SCALE GENOMIC DNA]</scope>
    <source>
        <strain evidence="9">SYSU_2023b</strain>
        <tissue evidence="9">Whole body</tissue>
    </source>
</reference>
<dbReference type="Gene3D" id="3.30.1120.10">
    <property type="match status" value="1"/>
</dbReference>